<dbReference type="EMBL" id="AZDA01000021">
    <property type="protein sequence ID" value="KRK40169.1"/>
    <property type="molecule type" value="Genomic_DNA"/>
</dbReference>
<evidence type="ECO:0000256" key="1">
    <source>
        <dbReference type="HAMAP-Rule" id="MF_01054"/>
    </source>
</evidence>
<dbReference type="NCBIfam" id="NF001220">
    <property type="entry name" value="PRK00194.1"/>
    <property type="match status" value="1"/>
</dbReference>
<keyword evidence="4" id="KW-1185">Reference proteome</keyword>
<dbReference type="AlphaFoldDB" id="A0A0R1H2G5"/>
<dbReference type="InterPro" id="IPR045865">
    <property type="entry name" value="ACT-like_dom_sf"/>
</dbReference>
<feature type="domain" description="ACT" evidence="2">
    <location>
        <begin position="7"/>
        <end position="80"/>
    </location>
</feature>
<dbReference type="STRING" id="1423726.FC07_GL001371"/>
<dbReference type="Pfam" id="PF13740">
    <property type="entry name" value="ACT_6"/>
    <property type="match status" value="1"/>
</dbReference>
<dbReference type="CDD" id="cd04872">
    <property type="entry name" value="ACT_1ZPV"/>
    <property type="match status" value="1"/>
</dbReference>
<evidence type="ECO:0000259" key="2">
    <source>
        <dbReference type="PROSITE" id="PS51671"/>
    </source>
</evidence>
<dbReference type="Gene3D" id="3.30.70.260">
    <property type="match status" value="1"/>
</dbReference>
<evidence type="ECO:0000313" key="3">
    <source>
        <dbReference type="EMBL" id="KRK40169.1"/>
    </source>
</evidence>
<protein>
    <recommendedName>
        <fullName evidence="1">UPF0237 protein FC07_GL001371</fullName>
    </recommendedName>
</protein>
<reference evidence="3 4" key="1">
    <citation type="journal article" date="2015" name="Genome Announc.">
        <title>Expanding the biotechnology potential of lactobacilli through comparative genomics of 213 strains and associated genera.</title>
        <authorList>
            <person name="Sun Z."/>
            <person name="Harris H.M."/>
            <person name="McCann A."/>
            <person name="Guo C."/>
            <person name="Argimon S."/>
            <person name="Zhang W."/>
            <person name="Yang X."/>
            <person name="Jeffery I.B."/>
            <person name="Cooney J.C."/>
            <person name="Kagawa T.F."/>
            <person name="Liu W."/>
            <person name="Song Y."/>
            <person name="Salvetti E."/>
            <person name="Wrobel A."/>
            <person name="Rasinkangas P."/>
            <person name="Parkhill J."/>
            <person name="Rea M.C."/>
            <person name="O'Sullivan O."/>
            <person name="Ritari J."/>
            <person name="Douillard F.P."/>
            <person name="Paul Ross R."/>
            <person name="Yang R."/>
            <person name="Briner A.E."/>
            <person name="Felis G.E."/>
            <person name="de Vos W.M."/>
            <person name="Barrangou R."/>
            <person name="Klaenhammer T.R."/>
            <person name="Caufield P.W."/>
            <person name="Cui Y."/>
            <person name="Zhang H."/>
            <person name="O'Toole P.W."/>
        </authorList>
    </citation>
    <scope>NUCLEOTIDE SEQUENCE [LARGE SCALE GENOMIC DNA]</scope>
    <source>
        <strain evidence="3 4">DSM 20003</strain>
    </source>
</reference>
<dbReference type="SUPFAM" id="SSF55021">
    <property type="entry name" value="ACT-like"/>
    <property type="match status" value="1"/>
</dbReference>
<comment type="similarity">
    <text evidence="1">Belongs to the UPF0237 family.</text>
</comment>
<dbReference type="PANTHER" id="PTHR34875">
    <property type="entry name" value="UPF0237 PROTEIN MJ1558"/>
    <property type="match status" value="1"/>
</dbReference>
<dbReference type="PATRIC" id="fig|1423726.3.peg.1416"/>
<sequence length="91" mass="9954">MSLLRAVVTVIGQDKIGIIAAVSQKLAELNINIVDVSQTIMQGNFTMMMMVSVPDKSDFDGIRSALQTTGTTLGVQIRIQREDIFTAMHDI</sequence>
<proteinExistence type="inferred from homology"/>
<gene>
    <name evidence="3" type="ORF">FC07_GL001371</name>
</gene>
<accession>A0A0R1H2G5</accession>
<name>A0A0R1H2G5_9LACO</name>
<comment type="caution">
    <text evidence="3">The sequence shown here is derived from an EMBL/GenBank/DDBJ whole genome shotgun (WGS) entry which is preliminary data.</text>
</comment>
<dbReference type="Proteomes" id="UP000051461">
    <property type="component" value="Unassembled WGS sequence"/>
</dbReference>
<organism evidence="3 4">
    <name type="scientific">Loigolactobacillus bifermentans DSM 20003</name>
    <dbReference type="NCBI Taxonomy" id="1423726"/>
    <lineage>
        <taxon>Bacteria</taxon>
        <taxon>Bacillati</taxon>
        <taxon>Bacillota</taxon>
        <taxon>Bacilli</taxon>
        <taxon>Lactobacillales</taxon>
        <taxon>Lactobacillaceae</taxon>
        <taxon>Loigolactobacillus</taxon>
    </lineage>
</organism>
<dbReference type="PANTHER" id="PTHR34875:SF6">
    <property type="entry name" value="UPF0237 PROTEIN MJ1558"/>
    <property type="match status" value="1"/>
</dbReference>
<dbReference type="InterPro" id="IPR050990">
    <property type="entry name" value="UPF0237/GcvR_regulator"/>
</dbReference>
<dbReference type="InterPro" id="IPR022986">
    <property type="entry name" value="UPF0237_ACT"/>
</dbReference>
<evidence type="ECO:0000313" key="4">
    <source>
        <dbReference type="Proteomes" id="UP000051461"/>
    </source>
</evidence>
<dbReference type="HAMAP" id="MF_01054">
    <property type="entry name" value="UPF0237"/>
    <property type="match status" value="1"/>
</dbReference>
<dbReference type="PROSITE" id="PS51671">
    <property type="entry name" value="ACT"/>
    <property type="match status" value="1"/>
</dbReference>
<dbReference type="InterPro" id="IPR002912">
    <property type="entry name" value="ACT_dom"/>
</dbReference>